<dbReference type="PANTHER" id="PTHR37422:SF13">
    <property type="entry name" value="LIPOPOLYSACCHARIDE BIOSYNTHESIS PROTEIN PA4999-RELATED"/>
    <property type="match status" value="1"/>
</dbReference>
<dbReference type="OrthoDB" id="8576060at2"/>
<evidence type="ECO:0000256" key="2">
    <source>
        <dbReference type="ARBA" id="ARBA00022692"/>
    </source>
</evidence>
<evidence type="ECO:0000256" key="4">
    <source>
        <dbReference type="ARBA" id="ARBA00023136"/>
    </source>
</evidence>
<dbReference type="InterPro" id="IPR007016">
    <property type="entry name" value="O-antigen_ligase-rel_domated"/>
</dbReference>
<dbReference type="PANTHER" id="PTHR37422">
    <property type="entry name" value="TEICHURONIC ACID BIOSYNTHESIS PROTEIN TUAE"/>
    <property type="match status" value="1"/>
</dbReference>
<feature type="transmembrane region" description="Helical" evidence="5">
    <location>
        <begin position="118"/>
        <end position="137"/>
    </location>
</feature>
<keyword evidence="3 5" id="KW-1133">Transmembrane helix</keyword>
<reference evidence="7 8" key="1">
    <citation type="submission" date="2014-10" db="EMBL/GenBank/DDBJ databases">
        <title>Genome sequencing of Vibrio sinaloensis T08.</title>
        <authorList>
            <person name="Chan K.-G."/>
            <person name="Mohamad N.I."/>
        </authorList>
    </citation>
    <scope>NUCLEOTIDE SEQUENCE [LARGE SCALE GENOMIC DNA]</scope>
    <source>
        <strain evidence="7 8">T08</strain>
    </source>
</reference>
<comment type="subcellular location">
    <subcellularLocation>
        <location evidence="1">Membrane</location>
        <topology evidence="1">Multi-pass membrane protein</topology>
    </subcellularLocation>
</comment>
<organism evidence="7 8">
    <name type="scientific">Photobacterium sp. (strain ATCC 43367)</name>
    <dbReference type="NCBI Taxonomy" id="379097"/>
    <lineage>
        <taxon>Bacteria</taxon>
        <taxon>Pseudomonadati</taxon>
        <taxon>Pseudomonadota</taxon>
        <taxon>Gammaproteobacteria</taxon>
        <taxon>Vibrionales</taxon>
        <taxon>Vibrionaceae</taxon>
        <taxon>Vibrio</taxon>
        <taxon>Vibrio oreintalis group</taxon>
    </lineage>
</organism>
<evidence type="ECO:0000259" key="6">
    <source>
        <dbReference type="Pfam" id="PF04932"/>
    </source>
</evidence>
<evidence type="ECO:0000256" key="1">
    <source>
        <dbReference type="ARBA" id="ARBA00004141"/>
    </source>
</evidence>
<feature type="transmembrane region" description="Helical" evidence="5">
    <location>
        <begin position="157"/>
        <end position="179"/>
    </location>
</feature>
<accession>A0A0A5HVC2</accession>
<feature type="domain" description="O-antigen ligase-related" evidence="6">
    <location>
        <begin position="200"/>
        <end position="355"/>
    </location>
</feature>
<keyword evidence="2 5" id="KW-0812">Transmembrane</keyword>
<dbReference type="Pfam" id="PF04932">
    <property type="entry name" value="Wzy_C"/>
    <property type="match status" value="1"/>
</dbReference>
<feature type="transmembrane region" description="Helical" evidence="5">
    <location>
        <begin position="238"/>
        <end position="258"/>
    </location>
</feature>
<gene>
    <name evidence="7" type="ORF">NM06_16765</name>
</gene>
<evidence type="ECO:0000256" key="5">
    <source>
        <dbReference type="SAM" id="Phobius"/>
    </source>
</evidence>
<dbReference type="Proteomes" id="UP000030451">
    <property type="component" value="Unassembled WGS sequence"/>
</dbReference>
<dbReference type="InterPro" id="IPR051533">
    <property type="entry name" value="WaaL-like"/>
</dbReference>
<comment type="caution">
    <text evidence="7">The sequence shown here is derived from an EMBL/GenBank/DDBJ whole genome shotgun (WGS) entry which is preliminary data.</text>
</comment>
<feature type="transmembrane region" description="Helical" evidence="5">
    <location>
        <begin position="12"/>
        <end position="32"/>
    </location>
</feature>
<feature type="transmembrane region" description="Helical" evidence="5">
    <location>
        <begin position="212"/>
        <end position="229"/>
    </location>
</feature>
<feature type="transmembrane region" description="Helical" evidence="5">
    <location>
        <begin position="188"/>
        <end position="206"/>
    </location>
</feature>
<feature type="transmembrane region" description="Helical" evidence="5">
    <location>
        <begin position="38"/>
        <end position="59"/>
    </location>
</feature>
<evidence type="ECO:0000256" key="3">
    <source>
        <dbReference type="ARBA" id="ARBA00022989"/>
    </source>
</evidence>
<keyword evidence="4 5" id="KW-0472">Membrane</keyword>
<feature type="transmembrane region" description="Helical" evidence="5">
    <location>
        <begin position="91"/>
        <end position="111"/>
    </location>
</feature>
<feature type="transmembrane region" description="Helical" evidence="5">
    <location>
        <begin position="344"/>
        <end position="366"/>
    </location>
</feature>
<evidence type="ECO:0000313" key="8">
    <source>
        <dbReference type="Proteomes" id="UP000030451"/>
    </source>
</evidence>
<sequence>MGNKVKNIVNDNRFSTLMLICIAAYACLKFPFRSVADIFQTIFLIGFIAYLTTNHAILTRNKIYKLFILTISAPILSWISSNVYLPEFAEAKPSLGNFINLFYFIPIALLLKQNRTSIWCIWGAFSLGLILSSLYYSPDIFQMIKSAFNGVRVTYGFYNLQHASAWSGACIIIALAVLIKGITTNNKLVSLVAILLMTPFLFIFLTTQTRQTFLGLFAAIILASPFYIAKAKVRLSKVFLSVVIFIGISTLAFNQTGIRDRTVKETKTLISIVSGDYSDFSAADDSTSVRYALWYAGFQWVKDYPMLGGGKDISEHIINVSPYTPEVSKELNHRHLHSYYMEMLVSYGIVGLSIIIFIFAYIYWNLWNRKSEEGFDEVQFVGLVFIPYWLIVNFFEPHLLTSPGQLIHNVMIGSFFFFDQSKTDRLTS</sequence>
<dbReference type="GO" id="GO:0016020">
    <property type="term" value="C:membrane"/>
    <property type="evidence" value="ECO:0007669"/>
    <property type="project" value="UniProtKB-SubCell"/>
</dbReference>
<feature type="transmembrane region" description="Helical" evidence="5">
    <location>
        <begin position="378"/>
        <end position="395"/>
    </location>
</feature>
<proteinExistence type="predicted"/>
<feature type="transmembrane region" description="Helical" evidence="5">
    <location>
        <begin position="66"/>
        <end position="85"/>
    </location>
</feature>
<dbReference type="PROSITE" id="PS51257">
    <property type="entry name" value="PROKAR_LIPOPROTEIN"/>
    <property type="match status" value="1"/>
</dbReference>
<protein>
    <recommendedName>
        <fullName evidence="6">O-antigen ligase-related domain-containing protein</fullName>
    </recommendedName>
</protein>
<dbReference type="AlphaFoldDB" id="A0A0A5HVC2"/>
<dbReference type="EMBL" id="JRWP01000044">
    <property type="protein sequence ID" value="KGY07461.1"/>
    <property type="molecule type" value="Genomic_DNA"/>
</dbReference>
<dbReference type="RefSeq" id="WP_038192338.1">
    <property type="nucleotide sequence ID" value="NZ_JRWP01000044.1"/>
</dbReference>
<evidence type="ECO:0000313" key="7">
    <source>
        <dbReference type="EMBL" id="KGY07461.1"/>
    </source>
</evidence>
<name>A0A0A5HVC2_PHOS4</name>